<dbReference type="EMBL" id="MBLM01000130">
    <property type="protein sequence ID" value="OHV33761.1"/>
    <property type="molecule type" value="Genomic_DNA"/>
</dbReference>
<dbReference type="AlphaFoldDB" id="A0A1S1QK10"/>
<evidence type="ECO:0000313" key="3">
    <source>
        <dbReference type="Proteomes" id="UP000179627"/>
    </source>
</evidence>
<accession>A0A1S1QK10</accession>
<evidence type="ECO:0000256" key="1">
    <source>
        <dbReference type="SAM" id="MobiDB-lite"/>
    </source>
</evidence>
<protein>
    <submittedName>
        <fullName evidence="2">Uncharacterized protein</fullName>
    </submittedName>
</protein>
<comment type="caution">
    <text evidence="2">The sequence shown here is derived from an EMBL/GenBank/DDBJ whole genome shotgun (WGS) entry which is preliminary data.</text>
</comment>
<dbReference type="Proteomes" id="UP000179627">
    <property type="component" value="Unassembled WGS sequence"/>
</dbReference>
<keyword evidence="3" id="KW-1185">Reference proteome</keyword>
<name>A0A1S1QK10_9ACTN</name>
<feature type="region of interest" description="Disordered" evidence="1">
    <location>
        <begin position="130"/>
        <end position="195"/>
    </location>
</feature>
<evidence type="ECO:0000313" key="2">
    <source>
        <dbReference type="EMBL" id="OHV33761.1"/>
    </source>
</evidence>
<dbReference type="RefSeq" id="WP_071086815.1">
    <property type="nucleotide sequence ID" value="NZ_MBLM01000130.1"/>
</dbReference>
<reference evidence="3" key="1">
    <citation type="submission" date="2016-07" db="EMBL/GenBank/DDBJ databases">
        <title>Sequence Frankia sp. strain CcI1.17.</title>
        <authorList>
            <person name="Ghodhbane-Gtari F."/>
            <person name="Swanson E."/>
            <person name="Gueddou A."/>
            <person name="Morris K."/>
            <person name="Hezbri K."/>
            <person name="Ktari A."/>
            <person name="Nouioui I."/>
            <person name="Abebe-Akele F."/>
            <person name="Simpson S."/>
            <person name="Thomas K."/>
            <person name="Gtari M."/>
            <person name="Tisa L.S."/>
            <person name="Hurst S."/>
        </authorList>
    </citation>
    <scope>NUCLEOTIDE SEQUENCE [LARGE SCALE GENOMIC DNA]</scope>
    <source>
        <strain evidence="3">Cc1.17</strain>
    </source>
</reference>
<organism evidence="2 3">
    <name type="scientific">Parafrankia colletiae</name>
    <dbReference type="NCBI Taxonomy" id="573497"/>
    <lineage>
        <taxon>Bacteria</taxon>
        <taxon>Bacillati</taxon>
        <taxon>Actinomycetota</taxon>
        <taxon>Actinomycetes</taxon>
        <taxon>Frankiales</taxon>
        <taxon>Frankiaceae</taxon>
        <taxon>Parafrankia</taxon>
    </lineage>
</organism>
<sequence length="195" mass="20968">MTTGFSIFLIAAGATLRYALSYRLSGVDLQILGSIIMATGGATLAVQAARAVRAGRLRTRPVARTLPLSSRLPLWRPSEDGSAERFWPAAQSAWDMPARAAGIRFEDNQPPPGRGPRPDVQQGWNEAADLGIPYTTSHGGSLCDQPEGAPRPWPTQDQAGPADDSPPWLPPRASWQLDEAGWPDEVRPPTHGSGR</sequence>
<proteinExistence type="predicted"/>
<dbReference type="OrthoDB" id="3218529at2"/>
<gene>
    <name evidence="2" type="ORF">CC117_05160</name>
</gene>
<feature type="region of interest" description="Disordered" evidence="1">
    <location>
        <begin position="104"/>
        <end position="123"/>
    </location>
</feature>